<name>A0ABT2S3T9_9FIRM</name>
<sequence>MKTRNDILAEYVRSRYPEIEKTFDFAAYSAGVALKEFGRCIKEAFGGTGKEVDDVCDSEH</sequence>
<proteinExistence type="predicted"/>
<protein>
    <submittedName>
        <fullName evidence="1">Uncharacterized protein</fullName>
    </submittedName>
</protein>
<gene>
    <name evidence="1" type="ORF">OCV65_02775</name>
</gene>
<organism evidence="1 2">
    <name type="scientific">Dorea ammoniilytica</name>
    <dbReference type="NCBI Taxonomy" id="2981788"/>
    <lineage>
        <taxon>Bacteria</taxon>
        <taxon>Bacillati</taxon>
        <taxon>Bacillota</taxon>
        <taxon>Clostridia</taxon>
        <taxon>Lachnospirales</taxon>
        <taxon>Lachnospiraceae</taxon>
        <taxon>Dorea</taxon>
    </lineage>
</organism>
<evidence type="ECO:0000313" key="2">
    <source>
        <dbReference type="Proteomes" id="UP001207605"/>
    </source>
</evidence>
<dbReference type="RefSeq" id="WP_055304158.1">
    <property type="nucleotide sequence ID" value="NZ_JAOQJV010000002.1"/>
</dbReference>
<comment type="caution">
    <text evidence="1">The sequence shown here is derived from an EMBL/GenBank/DDBJ whole genome shotgun (WGS) entry which is preliminary data.</text>
</comment>
<dbReference type="Proteomes" id="UP001207605">
    <property type="component" value="Unassembled WGS sequence"/>
</dbReference>
<keyword evidence="2" id="KW-1185">Reference proteome</keyword>
<evidence type="ECO:0000313" key="1">
    <source>
        <dbReference type="EMBL" id="MCU6699163.1"/>
    </source>
</evidence>
<reference evidence="1 2" key="1">
    <citation type="journal article" date="2021" name="ISME Commun">
        <title>Automated analysis of genomic sequences facilitates high-throughput and comprehensive description of bacteria.</title>
        <authorList>
            <person name="Hitch T.C.A."/>
        </authorList>
    </citation>
    <scope>NUCLEOTIDE SEQUENCE [LARGE SCALE GENOMIC DNA]</scope>
    <source>
        <strain evidence="1 2">Sanger_02</strain>
    </source>
</reference>
<accession>A0ABT2S3T9</accession>
<dbReference type="EMBL" id="JAOQJV010000002">
    <property type="protein sequence ID" value="MCU6699163.1"/>
    <property type="molecule type" value="Genomic_DNA"/>
</dbReference>